<feature type="non-terminal residue" evidence="1">
    <location>
        <position position="68"/>
    </location>
</feature>
<dbReference type="PANTHER" id="PTHR23357">
    <property type="entry name" value="RENALASE"/>
    <property type="match status" value="1"/>
</dbReference>
<dbReference type="InterPro" id="IPR040174">
    <property type="entry name" value="RNLS"/>
</dbReference>
<dbReference type="GO" id="GO:0005576">
    <property type="term" value="C:extracellular region"/>
    <property type="evidence" value="ECO:0007669"/>
    <property type="project" value="TreeGrafter"/>
</dbReference>
<protein>
    <submittedName>
        <fullName evidence="1">Renalase</fullName>
    </submittedName>
</protein>
<reference evidence="1 2" key="1">
    <citation type="submission" date="2013-11" db="EMBL/GenBank/DDBJ databases">
        <title>Genome sequencing of Stegodyphus mimosarum.</title>
        <authorList>
            <person name="Bechsgaard J."/>
        </authorList>
    </citation>
    <scope>NUCLEOTIDE SEQUENCE [LARGE SCALE GENOMIC DNA]</scope>
</reference>
<dbReference type="AlphaFoldDB" id="A0A087TCX5"/>
<dbReference type="Gene3D" id="3.50.50.60">
    <property type="entry name" value="FAD/NAD(P)-binding domain"/>
    <property type="match status" value="1"/>
</dbReference>
<dbReference type="GO" id="GO:0016651">
    <property type="term" value="F:oxidoreductase activity, acting on NAD(P)H"/>
    <property type="evidence" value="ECO:0007669"/>
    <property type="project" value="InterPro"/>
</dbReference>
<sequence length="68" mass="7406">MPKPSCIKVHKWRYSQVEKSYIGKPGCLVVSTSPVLICGGDGFSCSTFEGCILSAESIVKNFTENFVT</sequence>
<dbReference type="Gene3D" id="3.90.660.10">
    <property type="match status" value="1"/>
</dbReference>
<name>A0A087TCX5_STEMI</name>
<dbReference type="Proteomes" id="UP000054359">
    <property type="component" value="Unassembled WGS sequence"/>
</dbReference>
<dbReference type="EMBL" id="KK114638">
    <property type="protein sequence ID" value="KFM62964.1"/>
    <property type="molecule type" value="Genomic_DNA"/>
</dbReference>
<dbReference type="OrthoDB" id="2161133at2759"/>
<dbReference type="STRING" id="407821.A0A087TCX5"/>
<evidence type="ECO:0000313" key="2">
    <source>
        <dbReference type="Proteomes" id="UP000054359"/>
    </source>
</evidence>
<accession>A0A087TCX5</accession>
<proteinExistence type="predicted"/>
<dbReference type="PANTHER" id="PTHR23357:SF1">
    <property type="entry name" value="RENALASE"/>
    <property type="match status" value="1"/>
</dbReference>
<evidence type="ECO:0000313" key="1">
    <source>
        <dbReference type="EMBL" id="KFM62964.1"/>
    </source>
</evidence>
<keyword evidence="2" id="KW-1185">Reference proteome</keyword>
<gene>
    <name evidence="1" type="ORF">X975_18398</name>
</gene>
<organism evidence="1 2">
    <name type="scientific">Stegodyphus mimosarum</name>
    <name type="common">African social velvet spider</name>
    <dbReference type="NCBI Taxonomy" id="407821"/>
    <lineage>
        <taxon>Eukaryota</taxon>
        <taxon>Metazoa</taxon>
        <taxon>Ecdysozoa</taxon>
        <taxon>Arthropoda</taxon>
        <taxon>Chelicerata</taxon>
        <taxon>Arachnida</taxon>
        <taxon>Araneae</taxon>
        <taxon>Araneomorphae</taxon>
        <taxon>Entelegynae</taxon>
        <taxon>Eresoidea</taxon>
        <taxon>Eresidae</taxon>
        <taxon>Stegodyphus</taxon>
    </lineage>
</organism>
<dbReference type="InterPro" id="IPR036188">
    <property type="entry name" value="FAD/NAD-bd_sf"/>
</dbReference>